<name>A0LYG9_CHRFK</name>
<dbReference type="AlphaFoldDB" id="A0LYG9"/>
<reference evidence="2 3" key="1">
    <citation type="journal article" date="2006" name="Environ. Microbiol.">
        <title>Whole genome analysis of the marine Bacteroidetes'Gramella forsetii' reveals adaptations to degradation of polymeric organic matter.</title>
        <authorList>
            <person name="Bauer M."/>
            <person name="Kube M."/>
            <person name="Teeling H."/>
            <person name="Richter M."/>
            <person name="Lombardot T."/>
            <person name="Allers E."/>
            <person name="Wuerdemann C.A."/>
            <person name="Quast C."/>
            <person name="Kuhl H."/>
            <person name="Knaust F."/>
            <person name="Woebken D."/>
            <person name="Bischof K."/>
            <person name="Mussmann M."/>
            <person name="Choudhuri J.V."/>
            <person name="Meyer F."/>
            <person name="Reinhardt R."/>
            <person name="Amann R.I."/>
            <person name="Gloeckner F.O."/>
        </authorList>
    </citation>
    <scope>NUCLEOTIDE SEQUENCE [LARGE SCALE GENOMIC DNA]</scope>
    <source>
        <strain evidence="2 3">KT0803</strain>
    </source>
</reference>
<feature type="domain" description="Nucleotide modification associated" evidence="1">
    <location>
        <begin position="129"/>
        <end position="189"/>
    </location>
</feature>
<dbReference type="InterPro" id="IPR011630">
    <property type="entry name" value="DUF1599"/>
</dbReference>
<dbReference type="Proteomes" id="UP000000755">
    <property type="component" value="Chromosome"/>
</dbReference>
<organism evidence="2 3">
    <name type="scientific">Christiangramia forsetii (strain DSM 17595 / CGMCC 1.15422 / KT0803)</name>
    <name type="common">Gramella forsetii</name>
    <dbReference type="NCBI Taxonomy" id="411154"/>
    <lineage>
        <taxon>Bacteria</taxon>
        <taxon>Pseudomonadati</taxon>
        <taxon>Bacteroidota</taxon>
        <taxon>Flavobacteriia</taxon>
        <taxon>Flavobacteriales</taxon>
        <taxon>Flavobacteriaceae</taxon>
        <taxon>Christiangramia</taxon>
    </lineage>
</organism>
<evidence type="ECO:0000313" key="2">
    <source>
        <dbReference type="EMBL" id="CAL65414.1"/>
    </source>
</evidence>
<gene>
    <name evidence="2" type="ordered locus">GFO_0430</name>
</gene>
<sequence length="200" mass="23429">MKYLPEIYGNYIYFMQDTSKQYDAVIEGCRSLFLIKMKDYGCAWRILRLPSLTDQIFIKAQRIRQLQESEVRKVDEDEKSEFIGIINYSVMALIQLEKGIAIQPDLNPEEAIKLYDEKVSETKELMMNKNHDYGEAWRDMRISSLTDLIIQKLLRVKQIEDNKGKTLVSEGIDANYQDMINYSVFAMIHFSEAEEKSISK</sequence>
<dbReference type="Pfam" id="PF07659">
    <property type="entry name" value="DUF1599"/>
    <property type="match status" value="2"/>
</dbReference>
<dbReference type="EMBL" id="CU207366">
    <property type="protein sequence ID" value="CAL65414.1"/>
    <property type="molecule type" value="Genomic_DNA"/>
</dbReference>
<protein>
    <submittedName>
        <fullName evidence="2">Protein containing DUF1599</fullName>
    </submittedName>
</protein>
<dbReference type="STRING" id="411154.GFO_0430"/>
<dbReference type="KEGG" id="gfo:GFO_0430"/>
<accession>A0LYG9</accession>
<evidence type="ECO:0000259" key="1">
    <source>
        <dbReference type="Pfam" id="PF07659"/>
    </source>
</evidence>
<dbReference type="eggNOG" id="ENOG502Z7RJ">
    <property type="taxonomic scope" value="Bacteria"/>
</dbReference>
<evidence type="ECO:0000313" key="3">
    <source>
        <dbReference type="Proteomes" id="UP000000755"/>
    </source>
</evidence>
<dbReference type="HOGENOM" id="CLU_123222_0_0_10"/>
<feature type="domain" description="Nucleotide modification associated" evidence="1">
    <location>
        <begin position="36"/>
        <end position="96"/>
    </location>
</feature>
<proteinExistence type="predicted"/>